<comment type="catalytic activity">
    <reaction evidence="9">
        <text>an N-(omega-hydroxy-ultra-long chain fatty acyl)-sphingoid base + a (9Z,12Z)-octadecadienoyl-containing triacyl-sn-glycerol = an N-[omega-(9Z,12Z-octadecadienoyloxy)-O-ultra-long chain fatty acyl]-sphingoid base + a diacylglycerol</text>
        <dbReference type="Rhea" id="RHEA:61528"/>
        <dbReference type="ChEBI" id="CHEBI:18035"/>
        <dbReference type="ChEBI" id="CHEBI:144774"/>
        <dbReference type="ChEBI" id="CHEBI:144784"/>
        <dbReference type="ChEBI" id="CHEBI:144785"/>
        <dbReference type="EC" id="2.3.1.296"/>
    </reaction>
    <physiologicalReaction direction="left-to-right" evidence="9">
        <dbReference type="Rhea" id="RHEA:61529"/>
    </physiologicalReaction>
</comment>
<dbReference type="Ensembl" id="ENSCPOT00000003964.3">
    <property type="protein sequence ID" value="ENSCPOP00000003539.3"/>
    <property type="gene ID" value="ENSCPOG00000003920.4"/>
</dbReference>
<keyword evidence="21" id="KW-0442">Lipid degradation</keyword>
<evidence type="ECO:0000256" key="14">
    <source>
        <dbReference type="ARBA" id="ARBA00052307"/>
    </source>
</evidence>
<dbReference type="GO" id="GO:0030216">
    <property type="term" value="P:keratinocyte differentiation"/>
    <property type="evidence" value="ECO:0007669"/>
    <property type="project" value="Ensembl"/>
</dbReference>
<keyword evidence="25" id="KW-1185">Reference proteome</keyword>
<dbReference type="GO" id="GO:0106342">
    <property type="term" value="P:omega-hydroxyceramide biosynthetic process"/>
    <property type="evidence" value="ECO:0007669"/>
    <property type="project" value="Ensembl"/>
</dbReference>
<sequence length="554" mass="60900">MEEQVFKGDPDTPHSISFSGSGFLSYYQAGVVDALRDLAPRMLDTAHRFAGTSAGAVIAALVLCGIEMEEYLRMLNLGLAEVKKYFLGPFSPSCRMVRMMREFLYRTLPEDSYKVTTGRLHVGLTRFEDGESVVVSEFTSKEELIEALYCSCFVPVYCGFIPPTYRGVRYIDGGFTSMQPCAFWTDSITISTFSGQQDICPRDCPAIFNDFRMFNYSFQFSLENITRMVHALLPPDLVILQNYYYRGYEDAVDYLKRLNAVYLDSPSRRVIFPRVEVYSQIQLALGPKFPEYGQLCPRRSWARLEEPAPLHIQQAGRDSYPPVSPPVQTLEPMPEGPVESPVALPVSSLKPSPAQPPAASLPRFSSDLAPGRLTCSSTPGSSLPVTLPGNPRVQPSRVLLHTFASARPSAGPVPPMSFRHCPSGSPARPPVEMLGPEQLQGIDLSAFSRALLIALNLSGLPAITAGYHKGAARLTFEGPSPGSERASDLPLWHSQEARPPWLPPPRSASCTLDLALLSAPGTVWVTCRPHPSRSQAYGGPEVCNSRSNWAQTAL</sequence>
<gene>
    <name evidence="24" type="primary">PNPLA1</name>
</gene>
<dbReference type="GO" id="GO:0004806">
    <property type="term" value="F:triacylglycerol lipase activity"/>
    <property type="evidence" value="ECO:0007669"/>
    <property type="project" value="TreeGrafter"/>
</dbReference>
<dbReference type="GO" id="GO:0055088">
    <property type="term" value="P:lipid homeostasis"/>
    <property type="evidence" value="ECO:0007669"/>
    <property type="project" value="TreeGrafter"/>
</dbReference>
<feature type="domain" description="PNPLA" evidence="23">
    <location>
        <begin position="16"/>
        <end position="185"/>
    </location>
</feature>
<dbReference type="InterPro" id="IPR002641">
    <property type="entry name" value="PNPLA_dom"/>
</dbReference>
<dbReference type="OMA" id="PESTCEW"/>
<dbReference type="GO" id="GO:0005811">
    <property type="term" value="C:lipid droplet"/>
    <property type="evidence" value="ECO:0007669"/>
    <property type="project" value="TreeGrafter"/>
</dbReference>
<evidence type="ECO:0000256" key="22">
    <source>
        <dbReference type="SAM" id="MobiDB-lite"/>
    </source>
</evidence>
<dbReference type="InterPro" id="IPR016035">
    <property type="entry name" value="Acyl_Trfase/lysoPLipase"/>
</dbReference>
<dbReference type="PROSITE" id="PS51635">
    <property type="entry name" value="PNPLA"/>
    <property type="match status" value="1"/>
</dbReference>
<feature type="region of interest" description="Disordered" evidence="22">
    <location>
        <begin position="312"/>
        <end position="363"/>
    </location>
</feature>
<dbReference type="GO" id="GO:0106341">
    <property type="term" value="F:omega-hydroxyceramide transacylase activity"/>
    <property type="evidence" value="ECO:0007669"/>
    <property type="project" value="Ensembl"/>
</dbReference>
<dbReference type="HOGENOM" id="CLU_039943_0_0_1"/>
<dbReference type="Proteomes" id="UP000005447">
    <property type="component" value="Unassembled WGS sequence"/>
</dbReference>
<dbReference type="FunFam" id="3.40.1090.10:FF:000014">
    <property type="entry name" value="Patatin like phospholipase domain containing 1"/>
    <property type="match status" value="1"/>
</dbReference>
<feature type="active site" description="Proton acceptor" evidence="21">
    <location>
        <position position="172"/>
    </location>
</feature>
<dbReference type="GO" id="GO:0061436">
    <property type="term" value="P:establishment of skin barrier"/>
    <property type="evidence" value="ECO:0007669"/>
    <property type="project" value="Ensembl"/>
</dbReference>
<proteinExistence type="predicted"/>
<evidence type="ECO:0000256" key="9">
    <source>
        <dbReference type="ARBA" id="ARBA00051398"/>
    </source>
</evidence>
<dbReference type="VEuPathDB" id="HostDB:ENSCPOG00000003920"/>
<evidence type="ECO:0000256" key="7">
    <source>
        <dbReference type="ARBA" id="ARBA00050794"/>
    </source>
</evidence>
<dbReference type="STRING" id="10141.ENSCPOP00000003539"/>
<comment type="catalytic activity">
    <reaction evidence="16">
        <text>N-(28-hydroxyoctacosanoyl)-sphing-4-enine + a (9Z,12Z)-octadecadienoyl-containing triacyl-sn-glycerol = N-(28-(9Z,12Z-octadecadienoyloxy)-octacosanoyl)-sphing-4-enine + a diacylglycerol</text>
        <dbReference type="Rhea" id="RHEA:65648"/>
        <dbReference type="ChEBI" id="CHEBI:18035"/>
        <dbReference type="ChEBI" id="CHEBI:144774"/>
        <dbReference type="ChEBI" id="CHEBI:157643"/>
        <dbReference type="ChEBI" id="CHEBI:157652"/>
    </reaction>
    <physiologicalReaction direction="left-to-right" evidence="16">
        <dbReference type="Rhea" id="RHEA:65649"/>
    </physiologicalReaction>
</comment>
<comment type="function">
    <text evidence="17">Omega-hydroxyceramide transacylase involved in the synthesis of omega-O-acylceramides (esterified omega-hydroxyacyl-sphingosine; EOS), which are extremely hydrophobic lipids involved in skin barrier formation. Catalyzes the last step of the synthesis of omega-O-acylceramides by transferring linoleic acid from triglycerides to an omega-hydroxyceramide. Omega-O-acylceramides, are required for the biogenesis of lipid lamellae in the stratum corneum and the formation of the cornified lipid envelope which are essential for the epidermis barrier function. These lipids also play a role in keratinocyte differentiation. May also act on omega-hydroxylated ultra-long chain fatty acids (omega-OH ULCFA) and acylglucosylceramides (GlcEOS).</text>
</comment>
<evidence type="ECO:0000256" key="16">
    <source>
        <dbReference type="ARBA" id="ARBA00052974"/>
    </source>
</evidence>
<comment type="catalytic activity">
    <reaction evidence="13">
        <text>an N-(36-hydroxyhexatriacontadienoyl)-sphing-4-enine + a (9Z,12Z)-octadecadienoyl-containing triacyl-sn-glycerol = an N-(36-(9Z,12Z-octadecadienoyloxy)-hexatriacontadienoyl)-sphing-4-enine + a diacylglycerol</text>
        <dbReference type="Rhea" id="RHEA:65684"/>
        <dbReference type="ChEBI" id="CHEBI:18035"/>
        <dbReference type="ChEBI" id="CHEBI:144774"/>
        <dbReference type="ChEBI" id="CHEBI:157649"/>
        <dbReference type="ChEBI" id="CHEBI:157660"/>
    </reaction>
    <physiologicalReaction direction="left-to-right" evidence="13">
        <dbReference type="Rhea" id="RHEA:65685"/>
    </physiologicalReaction>
</comment>
<feature type="short sequence motif" description="DGA/G" evidence="21">
    <location>
        <begin position="172"/>
        <end position="174"/>
    </location>
</feature>
<protein>
    <recommendedName>
        <fullName evidence="19">Omega-hydroxyceramide transacylase</fullName>
        <ecNumber evidence="18">2.3.1.296</ecNumber>
    </recommendedName>
    <alternativeName>
        <fullName evidence="20">Patatin-like phospholipase domain-containing protein 1</fullName>
    </alternativeName>
</protein>
<dbReference type="FunFam" id="3.40.1090.10:FF:000016">
    <property type="entry name" value="Patatin like phospholipase domain containing 1"/>
    <property type="match status" value="1"/>
</dbReference>
<comment type="catalytic activity">
    <reaction evidence="6">
        <text>an N-(34-hydroxytetratriacontadienoyl)-sphing-4-enine + a (9Z,12Z)-octadecadienoyl-containing triacyl-sn-glycerol = an N-(34-(9Z,12Z-octadecadienoyloxy)-tetratriacontadienoyl)-sphing-4-enine + a diacylglycerol</text>
        <dbReference type="Rhea" id="RHEA:65676"/>
        <dbReference type="ChEBI" id="CHEBI:18035"/>
        <dbReference type="ChEBI" id="CHEBI:144774"/>
        <dbReference type="ChEBI" id="CHEBI:157647"/>
        <dbReference type="ChEBI" id="CHEBI:157658"/>
    </reaction>
    <physiologicalReaction direction="left-to-right" evidence="6">
        <dbReference type="Rhea" id="RHEA:65677"/>
    </physiologicalReaction>
</comment>
<name>H0V1Z7_CAVPO</name>
<evidence type="ECO:0000256" key="11">
    <source>
        <dbReference type="ARBA" id="ARBA00051733"/>
    </source>
</evidence>
<comment type="catalytic activity">
    <reaction evidence="12">
        <text>an N-(34-hydroxytetratriacontenoyl)-sphing-4-enine + a (9Z,12Z)-octadecadienoyl-containing triacyl-sn-glycerol = an N-(34-(9Z,12Z-octadecadienoyloxy)-tetratriacontenoyl)-sphing-4-enine + a diacylglycerol</text>
        <dbReference type="Rhea" id="RHEA:65672"/>
        <dbReference type="ChEBI" id="CHEBI:18035"/>
        <dbReference type="ChEBI" id="CHEBI:144774"/>
        <dbReference type="ChEBI" id="CHEBI:157646"/>
        <dbReference type="ChEBI" id="CHEBI:157656"/>
    </reaction>
    <physiologicalReaction direction="left-to-right" evidence="12">
        <dbReference type="Rhea" id="RHEA:65673"/>
    </physiologicalReaction>
</comment>
<comment type="catalytic activity">
    <reaction evidence="15">
        <text>an N-(38-hydroxyoctatriacontenoyl)-sphing-4-enine + a (9Z,12Z)-octadecadienoyl-containing triacyl-sn-glycerol = an N-(38-(9Z,12Z-octadecadienoyloxy)-octatriacontenoyl)-sphing-4-enine + a diacylglycerol</text>
        <dbReference type="Rhea" id="RHEA:65688"/>
        <dbReference type="ChEBI" id="CHEBI:18035"/>
        <dbReference type="ChEBI" id="CHEBI:144774"/>
        <dbReference type="ChEBI" id="CHEBI:157650"/>
        <dbReference type="ChEBI" id="CHEBI:157661"/>
    </reaction>
    <physiologicalReaction direction="left-to-right" evidence="15">
        <dbReference type="Rhea" id="RHEA:65689"/>
    </physiologicalReaction>
</comment>
<feature type="active site" description="Nucleophile" evidence="21">
    <location>
        <position position="53"/>
    </location>
</feature>
<keyword evidence="21" id="KW-0378">Hydrolase</keyword>
<evidence type="ECO:0000313" key="24">
    <source>
        <dbReference type="Ensembl" id="ENSCPOP00000003539.3"/>
    </source>
</evidence>
<dbReference type="SUPFAM" id="SSF52151">
    <property type="entry name" value="FabD/lysophospholipase-like"/>
    <property type="match status" value="1"/>
</dbReference>
<organism evidence="24 25">
    <name type="scientific">Cavia porcellus</name>
    <name type="common">Guinea pig</name>
    <dbReference type="NCBI Taxonomy" id="10141"/>
    <lineage>
        <taxon>Eukaryota</taxon>
        <taxon>Metazoa</taxon>
        <taxon>Chordata</taxon>
        <taxon>Craniata</taxon>
        <taxon>Vertebrata</taxon>
        <taxon>Euteleostomi</taxon>
        <taxon>Mammalia</taxon>
        <taxon>Eutheria</taxon>
        <taxon>Euarchontoglires</taxon>
        <taxon>Glires</taxon>
        <taxon>Rodentia</taxon>
        <taxon>Hystricomorpha</taxon>
        <taxon>Caviidae</taxon>
        <taxon>Cavia</taxon>
    </lineage>
</organism>
<keyword evidence="2" id="KW-0963">Cytoplasm</keyword>
<dbReference type="Gene3D" id="3.40.1090.10">
    <property type="entry name" value="Cytosolic phospholipase A2 catalytic domain"/>
    <property type="match status" value="2"/>
</dbReference>
<comment type="catalytic activity">
    <reaction evidence="8">
        <text>N-(30-hydroxytriacontanoyl)-sphing-4-enine + 1,2,3-tri-(9Z,12Z)-octadecadienoylglycerol = N-[30-(9Z,12Z-octadecadienoyloxy)-triacontanoyl]-sphing-4-enine + di-(9Z,12Z)-octadecadienoylglycerol</text>
        <dbReference type="Rhea" id="RHEA:55264"/>
        <dbReference type="ChEBI" id="CHEBI:34862"/>
        <dbReference type="ChEBI" id="CHEBI:75844"/>
        <dbReference type="ChEBI" id="CHEBI:138658"/>
        <dbReference type="ChEBI" id="CHEBI:138664"/>
    </reaction>
    <physiologicalReaction direction="left-to-right" evidence="8">
        <dbReference type="Rhea" id="RHEA:55265"/>
    </physiologicalReaction>
</comment>
<dbReference type="EC" id="2.3.1.296" evidence="18"/>
<dbReference type="Bgee" id="ENSCPOG00000003920">
    <property type="expression patterns" value="Expressed in zone of skin and 1 other cell type or tissue"/>
</dbReference>
<evidence type="ECO:0000256" key="3">
    <source>
        <dbReference type="ARBA" id="ARBA00022516"/>
    </source>
</evidence>
<reference evidence="25" key="1">
    <citation type="journal article" date="2011" name="Nature">
        <title>A high-resolution map of human evolutionary constraint using 29 mammals.</title>
        <authorList>
            <person name="Lindblad-Toh K."/>
            <person name="Garber M."/>
            <person name="Zuk O."/>
            <person name="Lin M.F."/>
            <person name="Parker B.J."/>
            <person name="Washietl S."/>
            <person name="Kheradpour P."/>
            <person name="Ernst J."/>
            <person name="Jordan G."/>
            <person name="Mauceli E."/>
            <person name="Ward L.D."/>
            <person name="Lowe C.B."/>
            <person name="Holloway A.K."/>
            <person name="Clamp M."/>
            <person name="Gnerre S."/>
            <person name="Alfoldi J."/>
            <person name="Beal K."/>
            <person name="Chang J."/>
            <person name="Clawson H."/>
            <person name="Cuff J."/>
            <person name="Di Palma F."/>
            <person name="Fitzgerald S."/>
            <person name="Flicek P."/>
            <person name="Guttman M."/>
            <person name="Hubisz M.J."/>
            <person name="Jaffe D.B."/>
            <person name="Jungreis I."/>
            <person name="Kent W.J."/>
            <person name="Kostka D."/>
            <person name="Lara M."/>
            <person name="Martins A.L."/>
            <person name="Massingham T."/>
            <person name="Moltke I."/>
            <person name="Raney B.J."/>
            <person name="Rasmussen M.D."/>
            <person name="Robinson J."/>
            <person name="Stark A."/>
            <person name="Vilella A.J."/>
            <person name="Wen J."/>
            <person name="Xie X."/>
            <person name="Zody M.C."/>
            <person name="Baldwin J."/>
            <person name="Bloom T."/>
            <person name="Chin C.W."/>
            <person name="Heiman D."/>
            <person name="Nicol R."/>
            <person name="Nusbaum C."/>
            <person name="Young S."/>
            <person name="Wilkinson J."/>
            <person name="Worley K.C."/>
            <person name="Kovar C.L."/>
            <person name="Muzny D.M."/>
            <person name="Gibbs R.A."/>
            <person name="Cree A."/>
            <person name="Dihn H.H."/>
            <person name="Fowler G."/>
            <person name="Jhangiani S."/>
            <person name="Joshi V."/>
            <person name="Lee S."/>
            <person name="Lewis L.R."/>
            <person name="Nazareth L.V."/>
            <person name="Okwuonu G."/>
            <person name="Santibanez J."/>
            <person name="Warren W.C."/>
            <person name="Mardis E.R."/>
            <person name="Weinstock G.M."/>
            <person name="Wilson R.K."/>
            <person name="Delehaunty K."/>
            <person name="Dooling D."/>
            <person name="Fronik C."/>
            <person name="Fulton L."/>
            <person name="Fulton B."/>
            <person name="Graves T."/>
            <person name="Minx P."/>
            <person name="Sodergren E."/>
            <person name="Birney E."/>
            <person name="Margulies E.H."/>
            <person name="Herrero J."/>
            <person name="Green E.D."/>
            <person name="Haussler D."/>
            <person name="Siepel A."/>
            <person name="Goldman N."/>
            <person name="Pollard K.S."/>
            <person name="Pedersen J.S."/>
            <person name="Lander E.S."/>
            <person name="Kellis M."/>
        </authorList>
    </citation>
    <scope>NUCLEOTIDE SEQUENCE [LARGE SCALE GENOMIC DNA]</scope>
    <source>
        <strain evidence="25">2N</strain>
    </source>
</reference>
<dbReference type="InParanoid" id="H0V1Z7"/>
<evidence type="ECO:0000256" key="6">
    <source>
        <dbReference type="ARBA" id="ARBA00050258"/>
    </source>
</evidence>
<evidence type="ECO:0000256" key="1">
    <source>
        <dbReference type="ARBA" id="ARBA00004496"/>
    </source>
</evidence>
<evidence type="ECO:0000256" key="5">
    <source>
        <dbReference type="ARBA" id="ARBA00023098"/>
    </source>
</evidence>
<evidence type="ECO:0000256" key="13">
    <source>
        <dbReference type="ARBA" id="ARBA00052190"/>
    </source>
</evidence>
<evidence type="ECO:0000256" key="15">
    <source>
        <dbReference type="ARBA" id="ARBA00052486"/>
    </source>
</evidence>
<comment type="catalytic activity">
    <reaction evidence="11">
        <text>an N-(36-hydroxyhexatriacontenoyl)-sphing-4-enine + a (9Z,12Z)-octadecadienoyl-containing triacyl-sn-glycerol = an N-(36-(9Z,12Z-octadecadienoyloxy)-hexatriacontenoyl)-sphing-4-enine + a diacylglycerol</text>
        <dbReference type="Rhea" id="RHEA:65680"/>
        <dbReference type="ChEBI" id="CHEBI:18035"/>
        <dbReference type="ChEBI" id="CHEBI:144774"/>
        <dbReference type="ChEBI" id="CHEBI:157648"/>
        <dbReference type="ChEBI" id="CHEBI:157659"/>
    </reaction>
    <physiologicalReaction direction="left-to-right" evidence="11">
        <dbReference type="Rhea" id="RHEA:65681"/>
    </physiologicalReaction>
</comment>
<comment type="catalytic activity">
    <reaction evidence="14">
        <text>an N-(omega-hydroxy-ultra-long chain fatty acyl)-sphing-4-enine + a (9Z,12Z)-octadecadienoyl-containing triacyl-sn-glycerol = an N-(omega-(9Z,12Z-octadecadienoyloxy)-ultra-long chain fatty acyl)-sphing-4-enine + a diacylglycerol</text>
        <dbReference type="Rhea" id="RHEA:65692"/>
        <dbReference type="ChEBI" id="CHEBI:18035"/>
        <dbReference type="ChEBI" id="CHEBI:144774"/>
        <dbReference type="ChEBI" id="CHEBI:157662"/>
        <dbReference type="ChEBI" id="CHEBI:157663"/>
    </reaction>
    <physiologicalReaction direction="left-to-right" evidence="14">
        <dbReference type="Rhea" id="RHEA:65693"/>
    </physiologicalReaction>
</comment>
<evidence type="ECO:0000256" key="4">
    <source>
        <dbReference type="ARBA" id="ARBA00022679"/>
    </source>
</evidence>
<evidence type="ECO:0000256" key="10">
    <source>
        <dbReference type="ARBA" id="ARBA00051610"/>
    </source>
</evidence>
<evidence type="ECO:0000256" key="18">
    <source>
        <dbReference type="ARBA" id="ARBA00066975"/>
    </source>
</evidence>
<evidence type="ECO:0000256" key="2">
    <source>
        <dbReference type="ARBA" id="ARBA00022490"/>
    </source>
</evidence>
<comment type="caution">
    <text evidence="21">Lacks conserved residue(s) required for the propagation of feature annotation.</text>
</comment>
<reference evidence="24" key="3">
    <citation type="submission" date="2025-09" db="UniProtKB">
        <authorList>
            <consortium name="Ensembl"/>
        </authorList>
    </citation>
    <scope>IDENTIFICATION</scope>
    <source>
        <strain evidence="24">2N</strain>
    </source>
</reference>
<accession>H0V1Z7</accession>
<dbReference type="GO" id="GO:0016020">
    <property type="term" value="C:membrane"/>
    <property type="evidence" value="ECO:0007669"/>
    <property type="project" value="TreeGrafter"/>
</dbReference>
<dbReference type="Pfam" id="PF01734">
    <property type="entry name" value="Patatin"/>
    <property type="match status" value="1"/>
</dbReference>
<comment type="catalytic activity">
    <reaction evidence="10">
        <text>N-(32-hydroxydotriacontenoyl)-sphing-4-enine + a (9Z,12Z)-octadecadienoyl-containing triacyl-sn-glycerol = an N-(32-(9Z,12Z-octadecadienoyloxy)-dotriacontenoyl)-sphing-4-enine + a diacylglycerol</text>
        <dbReference type="Rhea" id="RHEA:65668"/>
        <dbReference type="ChEBI" id="CHEBI:18035"/>
        <dbReference type="ChEBI" id="CHEBI:144774"/>
        <dbReference type="ChEBI" id="CHEBI:157645"/>
        <dbReference type="ChEBI" id="CHEBI:157657"/>
    </reaction>
    <physiologicalReaction direction="left-to-right" evidence="10">
        <dbReference type="Rhea" id="RHEA:65669"/>
    </physiologicalReaction>
</comment>
<dbReference type="GO" id="GO:0019433">
    <property type="term" value="P:triglyceride catabolic process"/>
    <property type="evidence" value="ECO:0007669"/>
    <property type="project" value="TreeGrafter"/>
</dbReference>
<evidence type="ECO:0000256" key="8">
    <source>
        <dbReference type="ARBA" id="ARBA00051349"/>
    </source>
</evidence>
<evidence type="ECO:0000256" key="19">
    <source>
        <dbReference type="ARBA" id="ARBA00067987"/>
    </source>
</evidence>
<keyword evidence="3" id="KW-0444">Lipid biosynthesis</keyword>
<dbReference type="InterPro" id="IPR033562">
    <property type="entry name" value="PLPL"/>
</dbReference>
<keyword evidence="4" id="KW-0808">Transferase</keyword>
<reference evidence="24" key="2">
    <citation type="submission" date="2025-08" db="UniProtKB">
        <authorList>
            <consortium name="Ensembl"/>
        </authorList>
    </citation>
    <scope>IDENTIFICATION</scope>
    <source>
        <strain evidence="24">2N</strain>
    </source>
</reference>
<feature type="short sequence motif" description="GXSXG" evidence="21">
    <location>
        <begin position="51"/>
        <end position="55"/>
    </location>
</feature>
<dbReference type="GO" id="GO:0005737">
    <property type="term" value="C:cytoplasm"/>
    <property type="evidence" value="ECO:0007669"/>
    <property type="project" value="UniProtKB-SubCell"/>
</dbReference>
<evidence type="ECO:0000256" key="21">
    <source>
        <dbReference type="PROSITE-ProRule" id="PRU01161"/>
    </source>
</evidence>
<keyword evidence="5 21" id="KW-0443">Lipid metabolism</keyword>
<dbReference type="FunCoup" id="H0V1Z7">
    <property type="interactions" value="24"/>
</dbReference>
<comment type="catalytic activity">
    <reaction evidence="7">
        <text>N-(32-hydroxydotriacontanoyl)-sphing-4-enine + a (9Z,12Z)-octadecadienoyl-containing triacyl-sn-glycerol = N-(32-(9Z,12Z-octadecadienoyloxy)-dotricontanoyl)-sphing-4-enine + a diacylglycerol</text>
        <dbReference type="Rhea" id="RHEA:65652"/>
        <dbReference type="ChEBI" id="CHEBI:18035"/>
        <dbReference type="ChEBI" id="CHEBI:144774"/>
        <dbReference type="ChEBI" id="CHEBI:157644"/>
        <dbReference type="ChEBI" id="CHEBI:157653"/>
    </reaction>
    <physiologicalReaction direction="left-to-right" evidence="7">
        <dbReference type="Rhea" id="RHEA:65653"/>
    </physiologicalReaction>
</comment>
<evidence type="ECO:0000256" key="20">
    <source>
        <dbReference type="ARBA" id="ARBA00078890"/>
    </source>
</evidence>
<evidence type="ECO:0000313" key="25">
    <source>
        <dbReference type="Proteomes" id="UP000005447"/>
    </source>
</evidence>
<evidence type="ECO:0000259" key="23">
    <source>
        <dbReference type="PROSITE" id="PS51635"/>
    </source>
</evidence>
<dbReference type="eggNOG" id="KOG3773">
    <property type="taxonomic scope" value="Eukaryota"/>
</dbReference>
<feature type="compositionally biased region" description="Low complexity" evidence="22">
    <location>
        <begin position="347"/>
        <end position="362"/>
    </location>
</feature>
<dbReference type="EMBL" id="AAKN02021466">
    <property type="status" value="NOT_ANNOTATED_CDS"/>
    <property type="molecule type" value="Genomic_DNA"/>
</dbReference>
<dbReference type="GeneTree" id="ENSGT00940000160828"/>
<dbReference type="PANTHER" id="PTHR12406:SF23">
    <property type="entry name" value="OMEGA-HYDROXYCERAMIDE TRANSACYLASE"/>
    <property type="match status" value="1"/>
</dbReference>
<dbReference type="AlphaFoldDB" id="H0V1Z7"/>
<dbReference type="PANTHER" id="PTHR12406">
    <property type="entry name" value="CALCIUM-INDEPENDENT PHOSPHOLIPASE A2 IPLA2 -RELATED"/>
    <property type="match status" value="1"/>
</dbReference>
<evidence type="ECO:0000256" key="12">
    <source>
        <dbReference type="ARBA" id="ARBA00051797"/>
    </source>
</evidence>
<dbReference type="GO" id="GO:0030280">
    <property type="term" value="F:structural constituent of skin epidermis"/>
    <property type="evidence" value="ECO:0007669"/>
    <property type="project" value="Ensembl"/>
</dbReference>
<evidence type="ECO:0000256" key="17">
    <source>
        <dbReference type="ARBA" id="ARBA00058278"/>
    </source>
</evidence>
<comment type="subcellular location">
    <subcellularLocation>
        <location evidence="1">Cytoplasm</location>
    </subcellularLocation>
</comment>